<dbReference type="OrthoDB" id="6712535at2"/>
<comment type="caution">
    <text evidence="1">The sequence shown here is derived from an EMBL/GenBank/DDBJ whole genome shotgun (WGS) entry which is preliminary data.</text>
</comment>
<keyword evidence="2" id="KW-1185">Reference proteome</keyword>
<dbReference type="Proteomes" id="UP000192132">
    <property type="component" value="Unassembled WGS sequence"/>
</dbReference>
<accession>A0A1S8CS36</accession>
<sequence length="191" mass="20680">MLHRKKLSLAGVALLLTGVFTMVLTSGTGPLASARPTNSSSQVVPLHSGDFLATPDHSGQRNVSQDATLVRPSVLNSAQAVTTAPDVAGQPASNPVFIQQRDQLYRDFERINTGLSQGQQPDFREVSALLSQQQQLVKAGVLSIEEAVTYSRFLRQVLPAMDHQLIRHIQQLEQQKRLGSQHIAIGTGIAP</sequence>
<reference evidence="1 2" key="1">
    <citation type="submission" date="2016-10" db="EMBL/GenBank/DDBJ databases">
        <title>Draft Genome sequence of Alkanindiges sp. strain H1.</title>
        <authorList>
            <person name="Subhash Y."/>
            <person name="Lee S."/>
        </authorList>
    </citation>
    <scope>NUCLEOTIDE SEQUENCE [LARGE SCALE GENOMIC DNA]</scope>
    <source>
        <strain evidence="1 2">H1</strain>
    </source>
</reference>
<evidence type="ECO:0000313" key="1">
    <source>
        <dbReference type="EMBL" id="ONG38712.1"/>
    </source>
</evidence>
<name>A0A1S8CS36_9GAMM</name>
<evidence type="ECO:0000313" key="2">
    <source>
        <dbReference type="Proteomes" id="UP000192132"/>
    </source>
</evidence>
<gene>
    <name evidence="1" type="ORF">BKE30_11100</name>
</gene>
<dbReference type="AlphaFoldDB" id="A0A1S8CS36"/>
<dbReference type="RefSeq" id="WP_076878674.1">
    <property type="nucleotide sequence ID" value="NZ_MLCN01000029.1"/>
</dbReference>
<organism evidence="1 2">
    <name type="scientific">Alkanindiges hydrocarboniclasticus</name>
    <dbReference type="NCBI Taxonomy" id="1907941"/>
    <lineage>
        <taxon>Bacteria</taxon>
        <taxon>Pseudomonadati</taxon>
        <taxon>Pseudomonadota</taxon>
        <taxon>Gammaproteobacteria</taxon>
        <taxon>Moraxellales</taxon>
        <taxon>Moraxellaceae</taxon>
        <taxon>Alkanindiges</taxon>
    </lineage>
</organism>
<proteinExistence type="predicted"/>
<dbReference type="EMBL" id="MLCN01000029">
    <property type="protein sequence ID" value="ONG38712.1"/>
    <property type="molecule type" value="Genomic_DNA"/>
</dbReference>
<protein>
    <submittedName>
        <fullName evidence="1">Uncharacterized protein</fullName>
    </submittedName>
</protein>